<evidence type="ECO:0000256" key="1">
    <source>
        <dbReference type="ARBA" id="ARBA00022741"/>
    </source>
</evidence>
<dbReference type="SUPFAM" id="SSF46894">
    <property type="entry name" value="C-terminal effector domain of the bipartite response regulators"/>
    <property type="match status" value="1"/>
</dbReference>
<gene>
    <name evidence="5" type="ORF">ACFQO7_09780</name>
</gene>
<dbReference type="PANTHER" id="PTHR16305">
    <property type="entry name" value="TESTICULAR SOLUBLE ADENYLYL CYCLASE"/>
    <property type="match status" value="1"/>
</dbReference>
<keyword evidence="1" id="KW-0547">Nucleotide-binding</keyword>
<organism evidence="5 6">
    <name type="scientific">Catellatospora aurea</name>
    <dbReference type="NCBI Taxonomy" id="1337874"/>
    <lineage>
        <taxon>Bacteria</taxon>
        <taxon>Bacillati</taxon>
        <taxon>Actinomycetota</taxon>
        <taxon>Actinomycetes</taxon>
        <taxon>Micromonosporales</taxon>
        <taxon>Micromonosporaceae</taxon>
        <taxon>Catellatospora</taxon>
    </lineage>
</organism>
<dbReference type="Gene3D" id="1.10.10.10">
    <property type="entry name" value="Winged helix-like DNA-binding domain superfamily/Winged helix DNA-binding domain"/>
    <property type="match status" value="1"/>
</dbReference>
<sequence>MDRREAAELLRERTGRSVAPRLVEQLLRRTDADPTVLAAIADQVDADGDGLHRLPLRWPDELAEPVRAALRSLTPQARETVTAAAVIGREFDLAILEGACPDTDVLSGLDDAAEAGLVREQGPQVYGFVRALDREVCYDTLGARARAALHERVAAVLTRLGALGGTRAATLPELAHHTAEAAALGGAARLDAAVAASATAAAAADEEGAYDLAGGYYAQAALFAGRAGWTPAQAGRLLAASGTARLRGAGSPAAREAGRASLTGALRLGLRAGDVGLIAAAALGLGPRPSAGALAGATARAPEAGARPRPGTVPGPAARAPGLNPGPVAGGPKSRFGAVAGSGVGSPASTGVPSFAPDPVRLAALRDACAALPASGLSPDQHSAAARLMARLADELGEAELALRALDLARAGGDPRAVAEALLVVGDRLDQVVREAAALGDAELQARAYDLAAADALRRGEKARAEALLAQTAALGEGRPTALVRWYALRAAAELAALRGRPDPAAADRALAAGQLVDPAAAEAADRALRDWSGADTGPGGLTAREREVLAWALRGAPAKEIASALVLGERTVETHLASIYRKLGVRTRIELIKKWGGGSPS</sequence>
<comment type="caution">
    <text evidence="5">The sequence shown here is derived from an EMBL/GenBank/DDBJ whole genome shotgun (WGS) entry which is preliminary data.</text>
</comment>
<dbReference type="RefSeq" id="WP_376806056.1">
    <property type="nucleotide sequence ID" value="NZ_JBHTAC010000007.1"/>
</dbReference>
<feature type="region of interest" description="Disordered" evidence="3">
    <location>
        <begin position="292"/>
        <end position="326"/>
    </location>
</feature>
<dbReference type="PRINTS" id="PR00038">
    <property type="entry name" value="HTHLUXR"/>
</dbReference>
<dbReference type="InterPro" id="IPR016032">
    <property type="entry name" value="Sig_transdc_resp-reg_C-effctor"/>
</dbReference>
<dbReference type="Proteomes" id="UP001596392">
    <property type="component" value="Unassembled WGS sequence"/>
</dbReference>
<evidence type="ECO:0000313" key="5">
    <source>
        <dbReference type="EMBL" id="MFC7242766.1"/>
    </source>
</evidence>
<dbReference type="EMBL" id="JBHTAC010000007">
    <property type="protein sequence ID" value="MFC7242766.1"/>
    <property type="molecule type" value="Genomic_DNA"/>
</dbReference>
<keyword evidence="6" id="KW-1185">Reference proteome</keyword>
<accession>A0ABW2GWF7</accession>
<dbReference type="PROSITE" id="PS00622">
    <property type="entry name" value="HTH_LUXR_1"/>
    <property type="match status" value="1"/>
</dbReference>
<evidence type="ECO:0000313" key="6">
    <source>
        <dbReference type="Proteomes" id="UP001596392"/>
    </source>
</evidence>
<evidence type="ECO:0000256" key="3">
    <source>
        <dbReference type="SAM" id="MobiDB-lite"/>
    </source>
</evidence>
<evidence type="ECO:0000259" key="4">
    <source>
        <dbReference type="PROSITE" id="PS50043"/>
    </source>
</evidence>
<dbReference type="CDD" id="cd06170">
    <property type="entry name" value="LuxR_C_like"/>
    <property type="match status" value="1"/>
</dbReference>
<name>A0ABW2GWF7_9ACTN</name>
<keyword evidence="2" id="KW-0067">ATP-binding</keyword>
<dbReference type="InterPro" id="IPR036388">
    <property type="entry name" value="WH-like_DNA-bd_sf"/>
</dbReference>
<dbReference type="PANTHER" id="PTHR16305:SF28">
    <property type="entry name" value="GUANYLATE CYCLASE DOMAIN-CONTAINING PROTEIN"/>
    <property type="match status" value="1"/>
</dbReference>
<dbReference type="Pfam" id="PF00196">
    <property type="entry name" value="GerE"/>
    <property type="match status" value="1"/>
</dbReference>
<feature type="compositionally biased region" description="Low complexity" evidence="3">
    <location>
        <begin position="292"/>
        <end position="310"/>
    </location>
</feature>
<evidence type="ECO:0000256" key="2">
    <source>
        <dbReference type="ARBA" id="ARBA00022840"/>
    </source>
</evidence>
<reference evidence="6" key="1">
    <citation type="journal article" date="2019" name="Int. J. Syst. Evol. Microbiol.">
        <title>The Global Catalogue of Microorganisms (GCM) 10K type strain sequencing project: providing services to taxonomists for standard genome sequencing and annotation.</title>
        <authorList>
            <consortium name="The Broad Institute Genomics Platform"/>
            <consortium name="The Broad Institute Genome Sequencing Center for Infectious Disease"/>
            <person name="Wu L."/>
            <person name="Ma J."/>
        </authorList>
    </citation>
    <scope>NUCLEOTIDE SEQUENCE [LARGE SCALE GENOMIC DNA]</scope>
    <source>
        <strain evidence="6">CGMCC 1.9106</strain>
    </source>
</reference>
<dbReference type="PROSITE" id="PS50043">
    <property type="entry name" value="HTH_LUXR_2"/>
    <property type="match status" value="1"/>
</dbReference>
<dbReference type="SMART" id="SM00421">
    <property type="entry name" value="HTH_LUXR"/>
    <property type="match status" value="1"/>
</dbReference>
<proteinExistence type="predicted"/>
<protein>
    <submittedName>
        <fullName evidence="5">LuxR C-terminal-related transcriptional regulator</fullName>
    </submittedName>
</protein>
<dbReference type="InterPro" id="IPR000792">
    <property type="entry name" value="Tscrpt_reg_LuxR_C"/>
</dbReference>
<feature type="domain" description="HTH luxR-type" evidence="4">
    <location>
        <begin position="535"/>
        <end position="600"/>
    </location>
</feature>